<evidence type="ECO:0000313" key="2">
    <source>
        <dbReference type="Proteomes" id="UP000805649"/>
    </source>
</evidence>
<dbReference type="Proteomes" id="UP000805649">
    <property type="component" value="Unassembled WGS sequence"/>
</dbReference>
<keyword evidence="2" id="KW-1185">Reference proteome</keyword>
<reference evidence="1 2" key="1">
    <citation type="journal article" date="2020" name="Phytopathology">
        <title>Genome Sequence Resources of Colletotrichum truncatum, C. plurivorum, C. musicola, and C. sojae: Four Species Pathogenic to Soybean (Glycine max).</title>
        <authorList>
            <person name="Rogerio F."/>
            <person name="Boufleur T.R."/>
            <person name="Ciampi-Guillardi M."/>
            <person name="Sukno S.A."/>
            <person name="Thon M.R."/>
            <person name="Massola Junior N.S."/>
            <person name="Baroncelli R."/>
        </authorList>
    </citation>
    <scope>NUCLEOTIDE SEQUENCE [LARGE SCALE GENOMIC DNA]</scope>
    <source>
        <strain evidence="1 2">CMES1059</strain>
    </source>
</reference>
<name>A0ACC3YBX6_COLTU</name>
<comment type="caution">
    <text evidence="1">The sequence shown here is derived from an EMBL/GenBank/DDBJ whole genome shotgun (WGS) entry which is preliminary data.</text>
</comment>
<accession>A0ACC3YBX6</accession>
<dbReference type="EMBL" id="VUJX02000018">
    <property type="protein sequence ID" value="KAL0929351.1"/>
    <property type="molecule type" value="Genomic_DNA"/>
</dbReference>
<organism evidence="1 2">
    <name type="scientific">Colletotrichum truncatum</name>
    <name type="common">Anthracnose fungus</name>
    <name type="synonym">Colletotrichum capsici</name>
    <dbReference type="NCBI Taxonomy" id="5467"/>
    <lineage>
        <taxon>Eukaryota</taxon>
        <taxon>Fungi</taxon>
        <taxon>Dikarya</taxon>
        <taxon>Ascomycota</taxon>
        <taxon>Pezizomycotina</taxon>
        <taxon>Sordariomycetes</taxon>
        <taxon>Hypocreomycetidae</taxon>
        <taxon>Glomerellales</taxon>
        <taxon>Glomerellaceae</taxon>
        <taxon>Colletotrichum</taxon>
        <taxon>Colletotrichum truncatum species complex</taxon>
    </lineage>
</organism>
<gene>
    <name evidence="1" type="ORF">CTRU02_215707</name>
</gene>
<proteinExistence type="predicted"/>
<protein>
    <submittedName>
        <fullName evidence="1">Uncharacterized protein</fullName>
    </submittedName>
</protein>
<evidence type="ECO:0000313" key="1">
    <source>
        <dbReference type="EMBL" id="KAL0929351.1"/>
    </source>
</evidence>
<sequence>MSGANSTSSRINERRAPGDRPRRPPGLEIAMRNLANAFKGQPSEHKATKLESELVGRRNSTLSPFVEKSLSLHKATKASLTTHNNATVYHDNSKNNSVFNYYAAHNKSSSNSKSNSGNKGQQTPDESAIIRVYDQVVSPAAKAGQWSLTILKFLLTLLWSKYVAFFVAITVVTVSVSLLLSATLDAVSSWVSAATLNFRSISKCLSVVAWLRGYFVSPGSSSNSDVTVTIDATLLASTAAASVVPVIQAIHDSQMKPPFHGASALRGGFDSIRFDVEKLSQQSGHGTTVGSLVNTIAVGLNDMEDVMSTVRGLVTLNRDWRVTMAKHLTSEERAIISLRATLLNYPTPDVQEPTKGIMISFLRCRLLPETWSRWWLLWQPPQHLNRVRRRLIAYGEILAMARSHRAPAIDRAGSWPNSDELRRVNHLMHRVADEASREHRRLQKQGGWSCPISAIVNSQVTNEGRNIVPFAVKVKNDDEDVVAVPADGDDAALGQYYSNMELSQNLANSGDLLSQLTTEMGEATRRQIGLVKDELSWLEEEVNRVQELLELLDDGQLEVRLAEQTILEGLEYWDGLKAYLYREPEKGR</sequence>